<evidence type="ECO:0000313" key="2">
    <source>
        <dbReference type="EMBL" id="EMS57410.1"/>
    </source>
</evidence>
<feature type="region of interest" description="Disordered" evidence="1">
    <location>
        <begin position="153"/>
        <end position="187"/>
    </location>
</feature>
<evidence type="ECO:0000256" key="1">
    <source>
        <dbReference type="SAM" id="MobiDB-lite"/>
    </source>
</evidence>
<organism evidence="2">
    <name type="scientific">Triticum urartu</name>
    <name type="common">Red wild einkorn</name>
    <name type="synonym">Crithodium urartu</name>
    <dbReference type="NCBI Taxonomy" id="4572"/>
    <lineage>
        <taxon>Eukaryota</taxon>
        <taxon>Viridiplantae</taxon>
        <taxon>Streptophyta</taxon>
        <taxon>Embryophyta</taxon>
        <taxon>Tracheophyta</taxon>
        <taxon>Spermatophyta</taxon>
        <taxon>Magnoliopsida</taxon>
        <taxon>Liliopsida</taxon>
        <taxon>Poales</taxon>
        <taxon>Poaceae</taxon>
        <taxon>BOP clade</taxon>
        <taxon>Pooideae</taxon>
        <taxon>Triticodae</taxon>
        <taxon>Triticeae</taxon>
        <taxon>Triticinae</taxon>
        <taxon>Triticum</taxon>
    </lineage>
</organism>
<gene>
    <name evidence="2" type="ORF">TRIUR3_17419</name>
</gene>
<dbReference type="STRING" id="4572.M7ZYD3"/>
<feature type="compositionally biased region" description="Basic residues" evidence="1">
    <location>
        <begin position="1"/>
        <end position="16"/>
    </location>
</feature>
<dbReference type="EMBL" id="KD145208">
    <property type="protein sequence ID" value="EMS57410.1"/>
    <property type="molecule type" value="Genomic_DNA"/>
</dbReference>
<accession>M7ZYD3</accession>
<feature type="region of interest" description="Disordered" evidence="1">
    <location>
        <begin position="1"/>
        <end position="27"/>
    </location>
</feature>
<reference evidence="2" key="1">
    <citation type="journal article" date="2013" name="Nature">
        <title>Draft genome of the wheat A-genome progenitor Triticum urartu.</title>
        <authorList>
            <person name="Ling H.Q."/>
            <person name="Zhao S."/>
            <person name="Liu D."/>
            <person name="Wang J."/>
            <person name="Sun H."/>
            <person name="Zhang C."/>
            <person name="Fan H."/>
            <person name="Li D."/>
            <person name="Dong L."/>
            <person name="Tao Y."/>
            <person name="Gao C."/>
            <person name="Wu H."/>
            <person name="Li Y."/>
            <person name="Cui Y."/>
            <person name="Guo X."/>
            <person name="Zheng S."/>
            <person name="Wang B."/>
            <person name="Yu K."/>
            <person name="Liang Q."/>
            <person name="Yang W."/>
            <person name="Lou X."/>
            <person name="Chen J."/>
            <person name="Feng M."/>
            <person name="Jian J."/>
            <person name="Zhang X."/>
            <person name="Luo G."/>
            <person name="Jiang Y."/>
            <person name="Liu J."/>
            <person name="Wang Z."/>
            <person name="Sha Y."/>
            <person name="Zhang B."/>
            <person name="Wu H."/>
            <person name="Tang D."/>
            <person name="Shen Q."/>
            <person name="Xue P."/>
            <person name="Zou S."/>
            <person name="Wang X."/>
            <person name="Liu X."/>
            <person name="Wang F."/>
            <person name="Yang Y."/>
            <person name="An X."/>
            <person name="Dong Z."/>
            <person name="Zhang K."/>
            <person name="Zhang X."/>
            <person name="Luo M.C."/>
            <person name="Dvorak J."/>
            <person name="Tong Y."/>
            <person name="Wang J."/>
            <person name="Yang H."/>
            <person name="Li Z."/>
            <person name="Wang D."/>
            <person name="Zhang A."/>
            <person name="Wang J."/>
        </authorList>
    </citation>
    <scope>NUCLEOTIDE SEQUENCE</scope>
</reference>
<name>M7ZYD3_TRIUA</name>
<protein>
    <submittedName>
        <fullName evidence="2">Uncharacterized protein</fullName>
    </submittedName>
</protein>
<sequence>MPVAAARRRKRRRRRRFSDQTQGRGRHATGIYACDHDHTHGLTPLMKMRTLSHEFVPDPIHAGFLELIDGGGARLMIVQFTHILLLNGLDQQGHRSTLGWTYSAARRLPSKYLAISTSTTAPMQRHDLTVREAEELARQHKRSSCDVYLILRGDKEDGMEPPAVEDDEGAQRRPSSVEDDDKEMPTA</sequence>
<feature type="compositionally biased region" description="Acidic residues" evidence="1">
    <location>
        <begin position="177"/>
        <end position="187"/>
    </location>
</feature>
<proteinExistence type="predicted"/>
<dbReference type="AlphaFoldDB" id="M7ZYD3"/>
<feature type="compositionally biased region" description="Acidic residues" evidence="1">
    <location>
        <begin position="159"/>
        <end position="168"/>
    </location>
</feature>